<protein>
    <submittedName>
        <fullName evidence="2">Glycosyltransferase involved in cell wall biosynthesis</fullName>
    </submittedName>
</protein>
<dbReference type="PANTHER" id="PTHR45947:SF3">
    <property type="entry name" value="SULFOQUINOVOSYL TRANSFERASE SQD2"/>
    <property type="match status" value="1"/>
</dbReference>
<feature type="domain" description="Glycosyl transferase family 1" evidence="1">
    <location>
        <begin position="419"/>
        <end position="526"/>
    </location>
</feature>
<dbReference type="PANTHER" id="PTHR45947">
    <property type="entry name" value="SULFOQUINOVOSYL TRANSFERASE SQD2"/>
    <property type="match status" value="1"/>
</dbReference>
<organism evidence="2 3">
    <name type="scientific">Methanococcoides alaskense</name>
    <dbReference type="NCBI Taxonomy" id="325778"/>
    <lineage>
        <taxon>Archaea</taxon>
        <taxon>Methanobacteriati</taxon>
        <taxon>Methanobacteriota</taxon>
        <taxon>Stenosarchaea group</taxon>
        <taxon>Methanomicrobia</taxon>
        <taxon>Methanosarcinales</taxon>
        <taxon>Methanosarcinaceae</taxon>
        <taxon>Methanococcoides</taxon>
    </lineage>
</organism>
<dbReference type="InterPro" id="IPR001296">
    <property type="entry name" value="Glyco_trans_1"/>
</dbReference>
<dbReference type="RefSeq" id="WP_309741178.1">
    <property type="nucleotide sequence ID" value="NZ_JAVDQI010000012.1"/>
</dbReference>
<evidence type="ECO:0000313" key="3">
    <source>
        <dbReference type="Proteomes" id="UP001185015"/>
    </source>
</evidence>
<dbReference type="InterPro" id="IPR050194">
    <property type="entry name" value="Glycosyltransferase_grp1"/>
</dbReference>
<dbReference type="CDD" id="cd03801">
    <property type="entry name" value="GT4_PimA-like"/>
    <property type="match status" value="1"/>
</dbReference>
<sequence length="542" mass="62445">MKGLIRINHFQGRDYINILFWHGYYLHGSGSNIFALNISREFSKKHRVFLFSQENNFEYIEGVKNFITLDERGDTKDEKSFSSTGFTAVRPHIGELLPVFVYDDYEGFKVKIAPDLTNEELERYIEHNVISLVSFIEKNNVDIIYANHFAIAPYIMKKVKEITGTPYIIIGHGSSLNYTVAKDERYMELSYEGFLDAESIVIQSEYIKKRCKEVYGKYKSFFDGPKIKIVPAGVNLEQFKTDFTKEQFNEIARRKVLSSKGTTSLVNKILFEKAQGETCIENLYELILDTEKNADYREFDRDLVEKIPEIGEDEKGICYVGKLIISKGVQLLIMSLPYIFRESPKTVVSIIGYGKFRYPLELLSNALITGNKNLVEMIIENGRYLENGHEKEPLELCKAFWEKLRENGKINEYMELASRIPKDKVVFTGKLDHDTLPYILQQNHMIIIPSIFPESFGMVCAEGMALGLVPVTMNHSGLKEVIPFEDNLVDLDENVIESLTAKVNLNLKKLKEDKNLPHRFIEEGHKYSFEEVANNILKLYTP</sequence>
<name>A0AA90U202_9EURY</name>
<evidence type="ECO:0000259" key="1">
    <source>
        <dbReference type="Pfam" id="PF00534"/>
    </source>
</evidence>
<comment type="caution">
    <text evidence="2">The sequence shown here is derived from an EMBL/GenBank/DDBJ whole genome shotgun (WGS) entry which is preliminary data.</text>
</comment>
<dbReference type="Proteomes" id="UP001185015">
    <property type="component" value="Unassembled WGS sequence"/>
</dbReference>
<dbReference type="SUPFAM" id="SSF53756">
    <property type="entry name" value="UDP-Glycosyltransferase/glycogen phosphorylase"/>
    <property type="match status" value="1"/>
</dbReference>
<dbReference type="Gene3D" id="3.40.50.2000">
    <property type="entry name" value="Glycogen Phosphorylase B"/>
    <property type="match status" value="2"/>
</dbReference>
<dbReference type="GO" id="GO:0016757">
    <property type="term" value="F:glycosyltransferase activity"/>
    <property type="evidence" value="ECO:0007669"/>
    <property type="project" value="InterPro"/>
</dbReference>
<dbReference type="Pfam" id="PF00534">
    <property type="entry name" value="Glycos_transf_1"/>
    <property type="match status" value="1"/>
</dbReference>
<proteinExistence type="predicted"/>
<reference evidence="2 3" key="1">
    <citation type="submission" date="2023-07" db="EMBL/GenBank/DDBJ databases">
        <title>Genomic Encyclopedia of Type Strains, Phase IV (KMG-IV): sequencing the most valuable type-strain genomes for metagenomic binning, comparative biology and taxonomic classification.</title>
        <authorList>
            <person name="Goeker M."/>
        </authorList>
    </citation>
    <scope>NUCLEOTIDE SEQUENCE [LARGE SCALE GENOMIC DNA]</scope>
    <source>
        <strain evidence="2 3">DSM 17273</strain>
    </source>
</reference>
<gene>
    <name evidence="2" type="ORF">J2750_002276</name>
</gene>
<accession>A0AA90U202</accession>
<dbReference type="EMBL" id="JAVDQI010000012">
    <property type="protein sequence ID" value="MDR6223799.1"/>
    <property type="molecule type" value="Genomic_DNA"/>
</dbReference>
<dbReference type="AlphaFoldDB" id="A0AA90U202"/>
<evidence type="ECO:0000313" key="2">
    <source>
        <dbReference type="EMBL" id="MDR6223799.1"/>
    </source>
</evidence>
<keyword evidence="3" id="KW-1185">Reference proteome</keyword>